<dbReference type="Gene3D" id="3.40.190.80">
    <property type="match status" value="1"/>
</dbReference>
<evidence type="ECO:0000256" key="1">
    <source>
        <dbReference type="PIRSR" id="PIRSR600760-2"/>
    </source>
</evidence>
<dbReference type="Gene3D" id="3.30.540.10">
    <property type="entry name" value="Fructose-1,6-Bisphosphatase, subunit A, domain 1"/>
    <property type="match status" value="1"/>
</dbReference>
<dbReference type="EMBL" id="JAEPLN010000001">
    <property type="protein sequence ID" value="MBO6971875.1"/>
    <property type="molecule type" value="Genomic_DNA"/>
</dbReference>
<protein>
    <submittedName>
        <fullName evidence="2">3'(2'),5'-bisphosphate nucleotidase CysQ</fullName>
    </submittedName>
</protein>
<feature type="binding site" evidence="1">
    <location>
        <position position="83"/>
    </location>
    <ligand>
        <name>Mg(2+)</name>
        <dbReference type="ChEBI" id="CHEBI:18420"/>
        <label>1</label>
        <note>catalytic</note>
    </ligand>
</feature>
<name>A0A9D9BWT0_PROMR</name>
<dbReference type="GO" id="GO:0046872">
    <property type="term" value="F:metal ion binding"/>
    <property type="evidence" value="ECO:0007669"/>
    <property type="project" value="UniProtKB-KW"/>
</dbReference>
<dbReference type="GO" id="GO:0000103">
    <property type="term" value="P:sulfate assimilation"/>
    <property type="evidence" value="ECO:0007669"/>
    <property type="project" value="TreeGrafter"/>
</dbReference>
<feature type="binding site" evidence="1">
    <location>
        <position position="104"/>
    </location>
    <ligand>
        <name>Mg(2+)</name>
        <dbReference type="ChEBI" id="CHEBI:18420"/>
        <label>1</label>
        <note>catalytic</note>
    </ligand>
</feature>
<evidence type="ECO:0000313" key="3">
    <source>
        <dbReference type="Proteomes" id="UP000668060"/>
    </source>
</evidence>
<dbReference type="PRINTS" id="PR00377">
    <property type="entry name" value="IMPHPHTASES"/>
</dbReference>
<comment type="cofactor">
    <cofactor evidence="1">
        <name>Mg(2+)</name>
        <dbReference type="ChEBI" id="CHEBI:18420"/>
    </cofactor>
</comment>
<dbReference type="AlphaFoldDB" id="A0A9D9BWT0"/>
<feature type="binding site" evidence="1">
    <location>
        <position position="236"/>
    </location>
    <ligand>
        <name>Mg(2+)</name>
        <dbReference type="ChEBI" id="CHEBI:18420"/>
        <label>1</label>
        <note>catalytic</note>
    </ligand>
</feature>
<feature type="binding site" evidence="1">
    <location>
        <position position="106"/>
    </location>
    <ligand>
        <name>Mg(2+)</name>
        <dbReference type="ChEBI" id="CHEBI:18420"/>
        <label>1</label>
        <note>catalytic</note>
    </ligand>
</feature>
<comment type="caution">
    <text evidence="2">The sequence shown here is derived from an EMBL/GenBank/DDBJ whole genome shotgun (WGS) entry which is preliminary data.</text>
</comment>
<sequence length="302" mass="34362">MIKLPSGVDINNLIDDIRIFSWQAADILLYYSKLLEDSDYKKNILKNNNLEDPVTLADLEVNEVIIQRINEKYKSINWDILSEENVKISSKIFEGKNDWIWVLDPLDGTRDFIQGTGNYAMHLALNFKHKPFIGFVLIPDKNQLWITDGNKTWCEKRDGSKYKPNLVHNKNLEEMTLVTSKNHGNEILRNLIRKINFRKVETMGSIGCKIASIVAGESDIYICLSLPGKSSPKDWDFAAPESILKAAGGAITNLDNEELTYGQSGFKQGGIVVATSNRDNHERICLEIKKIIKDNRIYPLSF</sequence>
<dbReference type="Proteomes" id="UP000668060">
    <property type="component" value="Unassembled WGS sequence"/>
</dbReference>
<gene>
    <name evidence="2" type="ORF">JJ842_08120</name>
</gene>
<dbReference type="PANTHER" id="PTHR43028">
    <property type="entry name" value="3'(2'),5'-BISPHOSPHATE NUCLEOTIDASE 1"/>
    <property type="match status" value="1"/>
</dbReference>
<dbReference type="CDD" id="cd01638">
    <property type="entry name" value="CysQ"/>
    <property type="match status" value="1"/>
</dbReference>
<reference evidence="2" key="1">
    <citation type="journal article" date="2021" name="Front. Mar. Sci.">
        <title>Genomes of Diverse Isolates of Prochlorococcus High-Light-Adapted Clade II in the Western Pacific Ocean.</title>
        <authorList>
            <person name="Yan W."/>
            <person name="Feng X."/>
            <person name="Zhang W."/>
            <person name="Nawaz M.Z."/>
            <person name="Luo T."/>
            <person name="Zhang R."/>
            <person name="Jiao N."/>
        </authorList>
    </citation>
    <scope>NUCLEOTIDE SEQUENCE</scope>
    <source>
        <strain evidence="2">CUG1433</strain>
    </source>
</reference>
<keyword evidence="1" id="KW-0460">Magnesium</keyword>
<dbReference type="InterPro" id="IPR050725">
    <property type="entry name" value="CysQ/Inositol_MonoPase"/>
</dbReference>
<evidence type="ECO:0000313" key="2">
    <source>
        <dbReference type="EMBL" id="MBO6971875.1"/>
    </source>
</evidence>
<dbReference type="Pfam" id="PF00459">
    <property type="entry name" value="Inositol_P"/>
    <property type="match status" value="1"/>
</dbReference>
<dbReference type="InterPro" id="IPR000760">
    <property type="entry name" value="Inositol_monophosphatase-like"/>
</dbReference>
<dbReference type="PANTHER" id="PTHR43028:SF1">
    <property type="entry name" value="AMMONIUM TRANSPORT PROTEIN"/>
    <property type="match status" value="1"/>
</dbReference>
<dbReference type="SUPFAM" id="SSF56655">
    <property type="entry name" value="Carbohydrate phosphatase"/>
    <property type="match status" value="1"/>
</dbReference>
<dbReference type="GO" id="GO:0008441">
    <property type="term" value="F:3'(2'),5'-bisphosphate nucleotidase activity"/>
    <property type="evidence" value="ECO:0007669"/>
    <property type="project" value="TreeGrafter"/>
</dbReference>
<feature type="binding site" evidence="1">
    <location>
        <position position="107"/>
    </location>
    <ligand>
        <name>Mg(2+)</name>
        <dbReference type="ChEBI" id="CHEBI:18420"/>
        <label>1</label>
        <note>catalytic</note>
    </ligand>
</feature>
<organism evidence="2 3">
    <name type="scientific">Prochlorococcus marinus CUG1433</name>
    <dbReference type="NCBI Taxonomy" id="2774506"/>
    <lineage>
        <taxon>Bacteria</taxon>
        <taxon>Bacillati</taxon>
        <taxon>Cyanobacteriota</taxon>
        <taxon>Cyanophyceae</taxon>
        <taxon>Synechococcales</taxon>
        <taxon>Prochlorococcaceae</taxon>
        <taxon>Prochlorococcus</taxon>
    </lineage>
</organism>
<proteinExistence type="predicted"/>
<accession>A0A9D9BWT0</accession>
<keyword evidence="1" id="KW-0479">Metal-binding</keyword>
<dbReference type="GO" id="GO:0050427">
    <property type="term" value="P:3'-phosphoadenosine 5'-phosphosulfate metabolic process"/>
    <property type="evidence" value="ECO:0007669"/>
    <property type="project" value="TreeGrafter"/>
</dbReference>